<keyword evidence="3" id="KW-1185">Reference proteome</keyword>
<dbReference type="Proteomes" id="UP000541444">
    <property type="component" value="Unassembled WGS sequence"/>
</dbReference>
<organism evidence="2 3">
    <name type="scientific">Kingdonia uniflora</name>
    <dbReference type="NCBI Taxonomy" id="39325"/>
    <lineage>
        <taxon>Eukaryota</taxon>
        <taxon>Viridiplantae</taxon>
        <taxon>Streptophyta</taxon>
        <taxon>Embryophyta</taxon>
        <taxon>Tracheophyta</taxon>
        <taxon>Spermatophyta</taxon>
        <taxon>Magnoliopsida</taxon>
        <taxon>Ranunculales</taxon>
        <taxon>Circaeasteraceae</taxon>
        <taxon>Kingdonia</taxon>
    </lineage>
</organism>
<proteinExistence type="predicted"/>
<dbReference type="AlphaFoldDB" id="A0A7J7LSF3"/>
<gene>
    <name evidence="2" type="ORF">GIB67_004514</name>
</gene>
<evidence type="ECO:0000313" key="3">
    <source>
        <dbReference type="Proteomes" id="UP000541444"/>
    </source>
</evidence>
<sequence>MLNLTKLEFPALFMNLDAQIHLEAKNLGNTKAEESSQDRAKTLMAGRHLKLEVRLLSQSPKNLNPLKRRRETE</sequence>
<evidence type="ECO:0000256" key="1">
    <source>
        <dbReference type="SAM" id="MobiDB-lite"/>
    </source>
</evidence>
<feature type="region of interest" description="Disordered" evidence="1">
    <location>
        <begin position="54"/>
        <end position="73"/>
    </location>
</feature>
<dbReference type="OrthoDB" id="1737433at2759"/>
<name>A0A7J7LSF3_9MAGN</name>
<protein>
    <submittedName>
        <fullName evidence="2">Uncharacterized protein</fullName>
    </submittedName>
</protein>
<dbReference type="EMBL" id="JACGCM010002057">
    <property type="protein sequence ID" value="KAF6145519.1"/>
    <property type="molecule type" value="Genomic_DNA"/>
</dbReference>
<evidence type="ECO:0000313" key="2">
    <source>
        <dbReference type="EMBL" id="KAF6145519.1"/>
    </source>
</evidence>
<comment type="caution">
    <text evidence="2">The sequence shown here is derived from an EMBL/GenBank/DDBJ whole genome shotgun (WGS) entry which is preliminary data.</text>
</comment>
<reference evidence="2 3" key="1">
    <citation type="journal article" date="2020" name="IScience">
        <title>Genome Sequencing of the Endangered Kingdonia uniflora (Circaeasteraceae, Ranunculales) Reveals Potential Mechanisms of Evolutionary Specialization.</title>
        <authorList>
            <person name="Sun Y."/>
            <person name="Deng T."/>
            <person name="Zhang A."/>
            <person name="Moore M.J."/>
            <person name="Landis J.B."/>
            <person name="Lin N."/>
            <person name="Zhang H."/>
            <person name="Zhang X."/>
            <person name="Huang J."/>
            <person name="Zhang X."/>
            <person name="Sun H."/>
            <person name="Wang H."/>
        </authorList>
    </citation>
    <scope>NUCLEOTIDE SEQUENCE [LARGE SCALE GENOMIC DNA]</scope>
    <source>
        <strain evidence="2">TB1705</strain>
        <tissue evidence="2">Leaf</tissue>
    </source>
</reference>
<accession>A0A7J7LSF3</accession>